<gene>
    <name evidence="1" type="ORF">L484_010172</name>
</gene>
<protein>
    <submittedName>
        <fullName evidence="1">Uncharacterized protein</fullName>
    </submittedName>
</protein>
<dbReference type="EMBL" id="KE344746">
    <property type="protein sequence ID" value="EXB77346.1"/>
    <property type="molecule type" value="Genomic_DNA"/>
</dbReference>
<reference evidence="2" key="1">
    <citation type="submission" date="2013-01" db="EMBL/GenBank/DDBJ databases">
        <title>Draft Genome Sequence of a Mulberry Tree, Morus notabilis C.K. Schneid.</title>
        <authorList>
            <person name="He N."/>
            <person name="Zhao S."/>
        </authorList>
    </citation>
    <scope>NUCLEOTIDE SEQUENCE</scope>
</reference>
<proteinExistence type="predicted"/>
<accession>W9R9D8</accession>
<name>W9R9D8_9ROSA</name>
<dbReference type="AlphaFoldDB" id="W9R9D8"/>
<evidence type="ECO:0000313" key="1">
    <source>
        <dbReference type="EMBL" id="EXB77346.1"/>
    </source>
</evidence>
<organism evidence="1 2">
    <name type="scientific">Morus notabilis</name>
    <dbReference type="NCBI Taxonomy" id="981085"/>
    <lineage>
        <taxon>Eukaryota</taxon>
        <taxon>Viridiplantae</taxon>
        <taxon>Streptophyta</taxon>
        <taxon>Embryophyta</taxon>
        <taxon>Tracheophyta</taxon>
        <taxon>Spermatophyta</taxon>
        <taxon>Magnoliopsida</taxon>
        <taxon>eudicotyledons</taxon>
        <taxon>Gunneridae</taxon>
        <taxon>Pentapetalae</taxon>
        <taxon>rosids</taxon>
        <taxon>fabids</taxon>
        <taxon>Rosales</taxon>
        <taxon>Moraceae</taxon>
        <taxon>Moreae</taxon>
        <taxon>Morus</taxon>
    </lineage>
</organism>
<dbReference type="Proteomes" id="UP000030645">
    <property type="component" value="Unassembled WGS sequence"/>
</dbReference>
<keyword evidence="2" id="KW-1185">Reference proteome</keyword>
<evidence type="ECO:0000313" key="2">
    <source>
        <dbReference type="Proteomes" id="UP000030645"/>
    </source>
</evidence>
<sequence>MEEGRLFEILDNEVKKGSTEEITVAANHARRCLHLNGRERPTMKEAAMVLEGTQMLEGDSYSVESIEATSVYVSE</sequence>